<evidence type="ECO:0000259" key="1">
    <source>
        <dbReference type="PROSITE" id="PS50055"/>
    </source>
</evidence>
<evidence type="ECO:0000313" key="4">
    <source>
        <dbReference type="Proteomes" id="UP000596742"/>
    </source>
</evidence>
<dbReference type="Proteomes" id="UP000596742">
    <property type="component" value="Unassembled WGS sequence"/>
</dbReference>
<dbReference type="PROSITE" id="PS50055">
    <property type="entry name" value="TYR_PHOSPHATASE_PTP"/>
    <property type="match status" value="1"/>
</dbReference>
<dbReference type="InterPro" id="IPR003595">
    <property type="entry name" value="Tyr_Pase_cat"/>
</dbReference>
<dbReference type="Gene3D" id="3.90.190.10">
    <property type="entry name" value="Protein tyrosine phosphatase superfamily"/>
    <property type="match status" value="1"/>
</dbReference>
<dbReference type="Pfam" id="PF00102">
    <property type="entry name" value="Y_phosphatase"/>
    <property type="match status" value="1"/>
</dbReference>
<dbReference type="InterPro" id="IPR000242">
    <property type="entry name" value="PTP_cat"/>
</dbReference>
<feature type="domain" description="Tyrosine specific protein phosphatases" evidence="2">
    <location>
        <begin position="125"/>
        <end position="196"/>
    </location>
</feature>
<organism evidence="3 4">
    <name type="scientific">Mytilus galloprovincialis</name>
    <name type="common">Mediterranean mussel</name>
    <dbReference type="NCBI Taxonomy" id="29158"/>
    <lineage>
        <taxon>Eukaryota</taxon>
        <taxon>Metazoa</taxon>
        <taxon>Spiralia</taxon>
        <taxon>Lophotrochozoa</taxon>
        <taxon>Mollusca</taxon>
        <taxon>Bivalvia</taxon>
        <taxon>Autobranchia</taxon>
        <taxon>Pteriomorphia</taxon>
        <taxon>Mytilida</taxon>
        <taxon>Mytiloidea</taxon>
        <taxon>Mytilidae</taxon>
        <taxon>Mytilinae</taxon>
        <taxon>Mytilus</taxon>
    </lineage>
</organism>
<dbReference type="SUPFAM" id="SSF52799">
    <property type="entry name" value="(Phosphotyrosine protein) phosphatases II"/>
    <property type="match status" value="1"/>
</dbReference>
<dbReference type="GO" id="GO:0004725">
    <property type="term" value="F:protein tyrosine phosphatase activity"/>
    <property type="evidence" value="ECO:0007669"/>
    <property type="project" value="InterPro"/>
</dbReference>
<reference evidence="3" key="1">
    <citation type="submission" date="2018-11" db="EMBL/GenBank/DDBJ databases">
        <authorList>
            <person name="Alioto T."/>
            <person name="Alioto T."/>
        </authorList>
    </citation>
    <scope>NUCLEOTIDE SEQUENCE</scope>
</reference>
<protein>
    <submittedName>
        <fullName evidence="3">Uncharacterized protein</fullName>
    </submittedName>
</protein>
<dbReference type="PROSITE" id="PS50056">
    <property type="entry name" value="TYR_PHOSPHATASE_2"/>
    <property type="match status" value="1"/>
</dbReference>
<dbReference type="CDD" id="cd00047">
    <property type="entry name" value="PTPc"/>
    <property type="match status" value="1"/>
</dbReference>
<feature type="domain" description="Tyrosine-protein phosphatase" evidence="1">
    <location>
        <begin position="1"/>
        <end position="205"/>
    </location>
</feature>
<evidence type="ECO:0000313" key="3">
    <source>
        <dbReference type="EMBL" id="VDI43725.1"/>
    </source>
</evidence>
<dbReference type="InterPro" id="IPR050348">
    <property type="entry name" value="Protein-Tyr_Phosphatase"/>
</dbReference>
<gene>
    <name evidence="3" type="ORF">MGAL_10B045873</name>
</gene>
<dbReference type="PANTHER" id="PTHR19134">
    <property type="entry name" value="RECEPTOR-TYPE TYROSINE-PROTEIN PHOSPHATASE"/>
    <property type="match status" value="1"/>
</dbReference>
<accession>A0A8B6F3E0</accession>
<dbReference type="InterPro" id="IPR000387">
    <property type="entry name" value="Tyr_Pase_dom"/>
</dbReference>
<comment type="caution">
    <text evidence="3">The sequence shown here is derived from an EMBL/GenBank/DDBJ whole genome shotgun (WGS) entry which is preliminary data.</text>
</comment>
<dbReference type="PRINTS" id="PR00700">
    <property type="entry name" value="PRTYPHPHTASE"/>
</dbReference>
<evidence type="ECO:0000259" key="2">
    <source>
        <dbReference type="PROSITE" id="PS50056"/>
    </source>
</evidence>
<dbReference type="InterPro" id="IPR029021">
    <property type="entry name" value="Prot-tyrosine_phosphatase-like"/>
</dbReference>
<dbReference type="SMART" id="SM00404">
    <property type="entry name" value="PTPc_motif"/>
    <property type="match status" value="1"/>
</dbReference>
<dbReference type="EMBL" id="UYJE01006183">
    <property type="protein sequence ID" value="VDI43725.1"/>
    <property type="molecule type" value="Genomic_DNA"/>
</dbReference>
<name>A0A8B6F3E0_MYTGA</name>
<proteinExistence type="predicted"/>
<dbReference type="PANTHER" id="PTHR19134:SF449">
    <property type="entry name" value="TYROSINE-PROTEIN PHOSPHATASE 1"/>
    <property type="match status" value="1"/>
</dbReference>
<keyword evidence="4" id="KW-1185">Reference proteome</keyword>
<sequence>MSYGKTRNDYINAVIIPGYTENSKLLVTQCPLEKTVVDFWTMVYDHDSNIVVLLDQLNKKAPLWDEKQEVLEFEQFSILQEDASNTEEFRLTLHHKKKDQRTITVFWASKLNVASVTKLPSSILLGLLKKVKDCWKKDKGSITVVSSDGCTKSGLFVALYLALEKMDIDDEVDVFQMVRAMQVRRPEFFMKLDQYEYIYKCIKEHLEEIDSVYSNC</sequence>
<dbReference type="AlphaFoldDB" id="A0A8B6F3E0"/>
<dbReference type="SMART" id="SM00194">
    <property type="entry name" value="PTPc"/>
    <property type="match status" value="1"/>
</dbReference>